<keyword evidence="1" id="KW-1133">Transmembrane helix</keyword>
<dbReference type="AlphaFoldDB" id="A0A6J4T5E4"/>
<accession>A0A6J4T5E4</accession>
<reference evidence="2" key="1">
    <citation type="submission" date="2020-02" db="EMBL/GenBank/DDBJ databases">
        <authorList>
            <person name="Meier V. D."/>
        </authorList>
    </citation>
    <scope>NUCLEOTIDE SEQUENCE</scope>
    <source>
        <strain evidence="2">AVDCRST_MAG13</strain>
    </source>
</reference>
<organism evidence="2">
    <name type="scientific">uncultured Solirubrobacteraceae bacterium</name>
    <dbReference type="NCBI Taxonomy" id="1162706"/>
    <lineage>
        <taxon>Bacteria</taxon>
        <taxon>Bacillati</taxon>
        <taxon>Actinomycetota</taxon>
        <taxon>Thermoleophilia</taxon>
        <taxon>Solirubrobacterales</taxon>
        <taxon>Solirubrobacteraceae</taxon>
        <taxon>environmental samples</taxon>
    </lineage>
</organism>
<sequence length="57" mass="5253">MRGAILGLVAVGLAAAVYTQLGALGLGLAPAAVLLLLAVPAFAAGAAALRRVGGGAG</sequence>
<name>A0A6J4T5E4_9ACTN</name>
<keyword evidence="1" id="KW-0472">Membrane</keyword>
<proteinExistence type="predicted"/>
<evidence type="ECO:0000256" key="1">
    <source>
        <dbReference type="SAM" id="Phobius"/>
    </source>
</evidence>
<feature type="transmembrane region" description="Helical" evidence="1">
    <location>
        <begin position="29"/>
        <end position="49"/>
    </location>
</feature>
<feature type="non-terminal residue" evidence="2">
    <location>
        <position position="57"/>
    </location>
</feature>
<dbReference type="EMBL" id="CADCVO010000477">
    <property type="protein sequence ID" value="CAA9513912.1"/>
    <property type="molecule type" value="Genomic_DNA"/>
</dbReference>
<keyword evidence="1" id="KW-0812">Transmembrane</keyword>
<protein>
    <submittedName>
        <fullName evidence="2">Uncharacterized protein</fullName>
    </submittedName>
</protein>
<evidence type="ECO:0000313" key="2">
    <source>
        <dbReference type="EMBL" id="CAA9513912.1"/>
    </source>
</evidence>
<gene>
    <name evidence="2" type="ORF">AVDCRST_MAG13-2957</name>
</gene>